<comment type="cofactor">
    <cofactor evidence="1">
        <name>pyridoxal 5'-phosphate</name>
        <dbReference type="ChEBI" id="CHEBI:597326"/>
    </cofactor>
</comment>
<dbReference type="InterPro" id="IPR015421">
    <property type="entry name" value="PyrdxlP-dep_Trfase_major"/>
</dbReference>
<dbReference type="eggNOG" id="COG0520">
    <property type="taxonomic scope" value="Bacteria"/>
</dbReference>
<dbReference type="Gene3D" id="3.40.640.10">
    <property type="entry name" value="Type I PLP-dependent aspartate aminotransferase-like (Major domain)"/>
    <property type="match status" value="1"/>
</dbReference>
<dbReference type="PANTHER" id="PTHR43586">
    <property type="entry name" value="CYSTEINE DESULFURASE"/>
    <property type="match status" value="1"/>
</dbReference>
<evidence type="ECO:0000313" key="4">
    <source>
        <dbReference type="EMBL" id="GAE92861.1"/>
    </source>
</evidence>
<name>W4VI66_9BACI</name>
<dbReference type="EMBL" id="BAVS01000007">
    <property type="protein sequence ID" value="GAE92861.1"/>
    <property type="molecule type" value="Genomic_DNA"/>
</dbReference>
<proteinExistence type="predicted"/>
<dbReference type="Proteomes" id="UP000019102">
    <property type="component" value="Unassembled WGS sequence"/>
</dbReference>
<protein>
    <submittedName>
        <fullName evidence="4">Cysteine desulfurase</fullName>
    </submittedName>
</protein>
<reference evidence="4 5" key="1">
    <citation type="journal article" date="2014" name="Genome Announc.">
        <title>Draft Genome Sequence of the Boron-Tolerant and Moderately Halotolerant Bacterium Gracilibacillus boraciitolerans JCM 21714T.</title>
        <authorList>
            <person name="Ahmed I."/>
            <person name="Oshima K."/>
            <person name="Suda W."/>
            <person name="Kitamura K."/>
            <person name="Iida T."/>
            <person name="Ohmori Y."/>
            <person name="Fujiwara T."/>
            <person name="Hattori M."/>
            <person name="Ohkuma M."/>
        </authorList>
    </citation>
    <scope>NUCLEOTIDE SEQUENCE [LARGE SCALE GENOMIC DNA]</scope>
    <source>
        <strain evidence="4 5">JCM 21714</strain>
    </source>
</reference>
<dbReference type="AlphaFoldDB" id="W4VI66"/>
<sequence length="122" mass="13658">MDVKSIREQFPILHQQVNGHPLVYLDSAATSQKPVQVIESLESYYRNHNSNVHRGVHTLGTRATDQYEGARDKVKTFINADSTQEVIFTRGTTTALNMVAYGYARQFLKEGGRNSSNRNGAS</sequence>
<dbReference type="Pfam" id="PF00266">
    <property type="entry name" value="Aminotran_5"/>
    <property type="match status" value="1"/>
</dbReference>
<dbReference type="SUPFAM" id="SSF53383">
    <property type="entry name" value="PLP-dependent transferases"/>
    <property type="match status" value="1"/>
</dbReference>
<comment type="caution">
    <text evidence="4">The sequence shown here is derived from an EMBL/GenBank/DDBJ whole genome shotgun (WGS) entry which is preliminary data.</text>
</comment>
<evidence type="ECO:0000256" key="2">
    <source>
        <dbReference type="ARBA" id="ARBA00022898"/>
    </source>
</evidence>
<dbReference type="InterPro" id="IPR000192">
    <property type="entry name" value="Aminotrans_V_dom"/>
</dbReference>
<keyword evidence="5" id="KW-1185">Reference proteome</keyword>
<organism evidence="4 5">
    <name type="scientific">Gracilibacillus boraciitolerans JCM 21714</name>
    <dbReference type="NCBI Taxonomy" id="1298598"/>
    <lineage>
        <taxon>Bacteria</taxon>
        <taxon>Bacillati</taxon>
        <taxon>Bacillota</taxon>
        <taxon>Bacilli</taxon>
        <taxon>Bacillales</taxon>
        <taxon>Bacillaceae</taxon>
        <taxon>Gracilibacillus</taxon>
    </lineage>
</organism>
<dbReference type="InterPro" id="IPR015424">
    <property type="entry name" value="PyrdxlP-dep_Trfase"/>
</dbReference>
<keyword evidence="2" id="KW-0663">Pyridoxal phosphate</keyword>
<feature type="domain" description="Aminotransferase class V" evidence="3">
    <location>
        <begin position="23"/>
        <end position="111"/>
    </location>
</feature>
<gene>
    <name evidence="4" type="ORF">JCM21714_1882</name>
</gene>
<evidence type="ECO:0000256" key="1">
    <source>
        <dbReference type="ARBA" id="ARBA00001933"/>
    </source>
</evidence>
<accession>W4VI66</accession>
<dbReference type="STRING" id="1298598.JCM21714_1882"/>
<evidence type="ECO:0000313" key="5">
    <source>
        <dbReference type="Proteomes" id="UP000019102"/>
    </source>
</evidence>
<evidence type="ECO:0000259" key="3">
    <source>
        <dbReference type="Pfam" id="PF00266"/>
    </source>
</evidence>
<dbReference type="PANTHER" id="PTHR43586:SF8">
    <property type="entry name" value="CYSTEINE DESULFURASE 1, CHLOROPLASTIC"/>
    <property type="match status" value="1"/>
</dbReference>